<evidence type="ECO:0000313" key="2">
    <source>
        <dbReference type="Proteomes" id="UP001165122"/>
    </source>
</evidence>
<dbReference type="EMBL" id="BRXW01000251">
    <property type="protein sequence ID" value="GMI16395.1"/>
    <property type="molecule type" value="Genomic_DNA"/>
</dbReference>
<sequence length="86" mass="9554">MKLNGFTDEEAAHLKQDQHDTCAEMLTIASNYGKDIGSVRNQRSRIPISLALEHHSLTGETIKMVAGSSYKAVVSPCTVEFRMYHS</sequence>
<evidence type="ECO:0000313" key="1">
    <source>
        <dbReference type="EMBL" id="GMI16395.1"/>
    </source>
</evidence>
<dbReference type="AlphaFoldDB" id="A0A9W7FQM9"/>
<keyword evidence="2" id="KW-1185">Reference proteome</keyword>
<accession>A0A9W7FQM9</accession>
<protein>
    <submittedName>
        <fullName evidence="1">Uncharacterized protein</fullName>
    </submittedName>
</protein>
<organism evidence="1 2">
    <name type="scientific">Triparma laevis f. longispina</name>
    <dbReference type="NCBI Taxonomy" id="1714387"/>
    <lineage>
        <taxon>Eukaryota</taxon>
        <taxon>Sar</taxon>
        <taxon>Stramenopiles</taxon>
        <taxon>Ochrophyta</taxon>
        <taxon>Bolidophyceae</taxon>
        <taxon>Parmales</taxon>
        <taxon>Triparmaceae</taxon>
        <taxon>Triparma</taxon>
    </lineage>
</organism>
<proteinExistence type="predicted"/>
<reference evidence="2" key="1">
    <citation type="journal article" date="2023" name="Commun. Biol.">
        <title>Genome analysis of Parmales, the sister group of diatoms, reveals the evolutionary specialization of diatoms from phago-mixotrophs to photoautotrophs.</title>
        <authorList>
            <person name="Ban H."/>
            <person name="Sato S."/>
            <person name="Yoshikawa S."/>
            <person name="Yamada K."/>
            <person name="Nakamura Y."/>
            <person name="Ichinomiya M."/>
            <person name="Sato N."/>
            <person name="Blanc-Mathieu R."/>
            <person name="Endo H."/>
            <person name="Kuwata A."/>
            <person name="Ogata H."/>
        </authorList>
    </citation>
    <scope>NUCLEOTIDE SEQUENCE [LARGE SCALE GENOMIC DNA]</scope>
    <source>
        <strain evidence="2">NIES 3700</strain>
    </source>
</reference>
<dbReference type="Proteomes" id="UP001165122">
    <property type="component" value="Unassembled WGS sequence"/>
</dbReference>
<gene>
    <name evidence="1" type="ORF">TrLO_g12287</name>
</gene>
<comment type="caution">
    <text evidence="1">The sequence shown here is derived from an EMBL/GenBank/DDBJ whole genome shotgun (WGS) entry which is preliminary data.</text>
</comment>
<name>A0A9W7FQM9_9STRA</name>